<reference evidence="1 2" key="1">
    <citation type="journal article" date="2015" name="Genome Biol. Evol.">
        <title>The Dynamics of Genetic Interactions between Vibrio metoecus and Vibrio cholerae, Two Close Relatives Co-Occurring in the Environment.</title>
        <authorList>
            <person name="Orata F.D."/>
            <person name="Kirchberger P.C."/>
            <person name="Meheust R."/>
            <person name="Barlow E.J."/>
            <person name="Tarr C.L."/>
            <person name="Boucher Y."/>
        </authorList>
    </citation>
    <scope>NUCLEOTIDE SEQUENCE [LARGE SCALE GENOMIC DNA]</scope>
    <source>
        <strain evidence="1 2">08-2459</strain>
    </source>
</reference>
<evidence type="ECO:0000313" key="2">
    <source>
        <dbReference type="Proteomes" id="UP000053724"/>
    </source>
</evidence>
<sequence>MLVKLDEIKLDQPLVNSSKLFDYKLTSGQKGVLQKQLGSIGYGFDTYTSFAITDKESDDKPANYALYS</sequence>
<protein>
    <submittedName>
        <fullName evidence="1">Uncharacterized protein</fullName>
    </submittedName>
</protein>
<comment type="caution">
    <text evidence="1">The sequence shown here is derived from an EMBL/GenBank/DDBJ whole genome shotgun (WGS) entry which is preliminary data.</text>
</comment>
<dbReference type="EMBL" id="LCUF01000004">
    <property type="protein sequence ID" value="KQA24144.1"/>
    <property type="molecule type" value="Genomic_DNA"/>
</dbReference>
<dbReference type="PATRIC" id="fig|1481663.8.peg.3775"/>
<dbReference type="Proteomes" id="UP000053724">
    <property type="component" value="Unassembled WGS sequence"/>
</dbReference>
<dbReference type="AlphaFoldDB" id="A0A0Q0KKT4"/>
<name>A0A0Q0KKT4_VIBMT</name>
<organism evidence="1 2">
    <name type="scientific">Vibrio metoecus</name>
    <dbReference type="NCBI Taxonomy" id="1481663"/>
    <lineage>
        <taxon>Bacteria</taxon>
        <taxon>Pseudomonadati</taxon>
        <taxon>Pseudomonadota</taxon>
        <taxon>Gammaproteobacteria</taxon>
        <taxon>Vibrionales</taxon>
        <taxon>Vibrionaceae</taxon>
        <taxon>Vibrio</taxon>
    </lineage>
</organism>
<gene>
    <name evidence="1" type="ORF">AAY55_05135</name>
</gene>
<accession>A0A0Q0KKT4</accession>
<proteinExistence type="predicted"/>
<evidence type="ECO:0000313" key="1">
    <source>
        <dbReference type="EMBL" id="KQA24144.1"/>
    </source>
</evidence>